<keyword evidence="1" id="KW-0472">Membrane</keyword>
<evidence type="ECO:0000256" key="1">
    <source>
        <dbReference type="SAM" id="Phobius"/>
    </source>
</evidence>
<comment type="caution">
    <text evidence="2">The sequence shown here is derived from an EMBL/GenBank/DDBJ whole genome shotgun (WGS) entry which is preliminary data.</text>
</comment>
<protein>
    <submittedName>
        <fullName evidence="2">Uncharacterized protein</fullName>
    </submittedName>
</protein>
<proteinExistence type="predicted"/>
<feature type="transmembrane region" description="Helical" evidence="1">
    <location>
        <begin position="36"/>
        <end position="55"/>
    </location>
</feature>
<dbReference type="Proteomes" id="UP001596052">
    <property type="component" value="Unassembled WGS sequence"/>
</dbReference>
<dbReference type="EMBL" id="JBHSMQ010000003">
    <property type="protein sequence ID" value="MFC5455377.1"/>
    <property type="molecule type" value="Genomic_DNA"/>
</dbReference>
<keyword evidence="1" id="KW-1133">Transmembrane helix</keyword>
<dbReference type="RefSeq" id="WP_377166397.1">
    <property type="nucleotide sequence ID" value="NZ_JBHSMQ010000003.1"/>
</dbReference>
<keyword evidence="1" id="KW-0812">Transmembrane</keyword>
<name>A0ABW0KRZ1_9BACT</name>
<evidence type="ECO:0000313" key="2">
    <source>
        <dbReference type="EMBL" id="MFC5455377.1"/>
    </source>
</evidence>
<reference evidence="3" key="1">
    <citation type="journal article" date="2019" name="Int. J. Syst. Evol. Microbiol.">
        <title>The Global Catalogue of Microorganisms (GCM) 10K type strain sequencing project: providing services to taxonomists for standard genome sequencing and annotation.</title>
        <authorList>
            <consortium name="The Broad Institute Genomics Platform"/>
            <consortium name="The Broad Institute Genome Sequencing Center for Infectious Disease"/>
            <person name="Wu L."/>
            <person name="Ma J."/>
        </authorList>
    </citation>
    <scope>NUCLEOTIDE SEQUENCE [LARGE SCALE GENOMIC DNA]</scope>
    <source>
        <strain evidence="3">CGMCC 4.1469</strain>
    </source>
</reference>
<feature type="transmembrane region" description="Helical" evidence="1">
    <location>
        <begin position="12"/>
        <end position="30"/>
    </location>
</feature>
<accession>A0ABW0KRZ1</accession>
<gene>
    <name evidence="2" type="ORF">ACFQDI_10955</name>
</gene>
<evidence type="ECO:0000313" key="3">
    <source>
        <dbReference type="Proteomes" id="UP001596052"/>
    </source>
</evidence>
<sequence length="96" mass="10071">MRPRTFEIRGLPAMLLMGLLAVGAVAFLALLLMVGAAVAVAGLAISAGAALFYTLRRKLTSGTKRSPWLEPAPVSAPATSALEVREIEVEVLPGRE</sequence>
<keyword evidence="3" id="KW-1185">Reference proteome</keyword>
<organism evidence="2 3">
    <name type="scientific">Prosthecobacter fluviatilis</name>
    <dbReference type="NCBI Taxonomy" id="445931"/>
    <lineage>
        <taxon>Bacteria</taxon>
        <taxon>Pseudomonadati</taxon>
        <taxon>Verrucomicrobiota</taxon>
        <taxon>Verrucomicrobiia</taxon>
        <taxon>Verrucomicrobiales</taxon>
        <taxon>Verrucomicrobiaceae</taxon>
        <taxon>Prosthecobacter</taxon>
    </lineage>
</organism>